<comment type="caution">
    <text evidence="2">The sequence shown here is derived from an EMBL/GenBank/DDBJ whole genome shotgun (WGS) entry which is preliminary data.</text>
</comment>
<protein>
    <submittedName>
        <fullName evidence="2">ImmA/IrrE family metallo-endopeptidase</fullName>
    </submittedName>
</protein>
<feature type="domain" description="IrrE N-terminal-like" evidence="1">
    <location>
        <begin position="83"/>
        <end position="189"/>
    </location>
</feature>
<dbReference type="Proteomes" id="UP001469089">
    <property type="component" value="Unassembled WGS sequence"/>
</dbReference>
<evidence type="ECO:0000259" key="1">
    <source>
        <dbReference type="Pfam" id="PF06114"/>
    </source>
</evidence>
<organism evidence="2 3">
    <name type="scientific">Paraburkholderia acidicola</name>
    <dbReference type="NCBI Taxonomy" id="1912599"/>
    <lineage>
        <taxon>Bacteria</taxon>
        <taxon>Pseudomonadati</taxon>
        <taxon>Pseudomonadota</taxon>
        <taxon>Betaproteobacteria</taxon>
        <taxon>Burkholderiales</taxon>
        <taxon>Burkholderiaceae</taxon>
        <taxon>Paraburkholderia</taxon>
    </lineage>
</organism>
<dbReference type="RefSeq" id="WP_349542395.1">
    <property type="nucleotide sequence ID" value="NZ_JAOALG010000001.1"/>
</dbReference>
<evidence type="ECO:0000313" key="2">
    <source>
        <dbReference type="EMBL" id="MEQ5840137.1"/>
    </source>
</evidence>
<gene>
    <name evidence="2" type="ORF">N0A02_11945</name>
</gene>
<evidence type="ECO:0000313" key="3">
    <source>
        <dbReference type="Proteomes" id="UP001469089"/>
    </source>
</evidence>
<proteinExistence type="predicted"/>
<reference evidence="2 3" key="1">
    <citation type="journal article" date="2024" name="Chem. Sci.">
        <title>Discovery of a lagriamide polyketide by integrated genome mining, isotopic labeling, and untargeted metabolomics.</title>
        <authorList>
            <person name="Fergusson C.H."/>
            <person name="Saulog J."/>
            <person name="Paulo B.S."/>
            <person name="Wilson D.M."/>
            <person name="Liu D.Y."/>
            <person name="Morehouse N.J."/>
            <person name="Waterworth S."/>
            <person name="Barkei J."/>
            <person name="Gray C.A."/>
            <person name="Kwan J.C."/>
            <person name="Eustaquio A.S."/>
            <person name="Linington R.G."/>
        </authorList>
    </citation>
    <scope>NUCLEOTIDE SEQUENCE [LARGE SCALE GENOMIC DNA]</scope>
    <source>
        <strain evidence="2 3">RL17-338-BIF-B</strain>
    </source>
</reference>
<dbReference type="Pfam" id="PF06114">
    <property type="entry name" value="Peptidase_M78"/>
    <property type="match status" value="1"/>
</dbReference>
<keyword evidence="3" id="KW-1185">Reference proteome</keyword>
<name>A0ABV1LLI2_9BURK</name>
<dbReference type="EMBL" id="JAOALG010000001">
    <property type="protein sequence ID" value="MEQ5840137.1"/>
    <property type="molecule type" value="Genomic_DNA"/>
</dbReference>
<sequence>MASRNQFLDDATIEDIDGKVDRILLNVRGSGDLVRLEDVRGVLKLDLRYYSKTNPSTVDHVLHALKVGAKQVLKDPLLLVKAVTKFDLKALYVPETRKIYIDEGLHDIKKRWSEAHEIVHSVIPWHAGYALGDTNTTLSPACHERIEAEANFGAGRLLFPRARFLEAARSISPSMAELRNIARTFGNSITSTLWRYVEESQVAAFGLISKHPHSGEAANEIVEYFIRSRLFDLRFAHVSEVFLLEQVRMHCSRKTRGPLGQGEIIIGDLHGERHRFLVDIFSNGHKVLTLGNYIGTVPTGISVG</sequence>
<dbReference type="InterPro" id="IPR010359">
    <property type="entry name" value="IrrE_HExxH"/>
</dbReference>
<dbReference type="Gene3D" id="1.10.10.2910">
    <property type="match status" value="1"/>
</dbReference>
<accession>A0ABV1LLI2</accession>